<evidence type="ECO:0000256" key="14">
    <source>
        <dbReference type="PROSITE-ProRule" id="PRU10141"/>
    </source>
</evidence>
<comment type="catalytic activity">
    <reaction evidence="12">
        <text>L-threonyl-[protein] + ATP = O-phospho-L-threonyl-[protein] + ADP + H(+)</text>
        <dbReference type="Rhea" id="RHEA:46608"/>
        <dbReference type="Rhea" id="RHEA-COMP:11060"/>
        <dbReference type="Rhea" id="RHEA-COMP:11605"/>
        <dbReference type="ChEBI" id="CHEBI:15378"/>
        <dbReference type="ChEBI" id="CHEBI:30013"/>
        <dbReference type="ChEBI" id="CHEBI:30616"/>
        <dbReference type="ChEBI" id="CHEBI:61977"/>
        <dbReference type="ChEBI" id="CHEBI:456216"/>
        <dbReference type="EC" id="2.7.11.1"/>
    </reaction>
</comment>
<dbReference type="FunFam" id="3.30.200.20:FF:000229">
    <property type="entry name" value="Serine/threonine-protein kinase Chk1"/>
    <property type="match status" value="1"/>
</dbReference>
<keyword evidence="10" id="KW-0539">Nucleus</keyword>
<dbReference type="PANTHER" id="PTHR24346:SF107">
    <property type="entry name" value="SERINE_THREONINE-PROTEIN KINASE CHK1"/>
    <property type="match status" value="1"/>
</dbReference>
<evidence type="ECO:0000256" key="13">
    <source>
        <dbReference type="ARBA" id="ARBA00048679"/>
    </source>
</evidence>
<dbReference type="SUPFAM" id="SSF56112">
    <property type="entry name" value="Protein kinase-like (PK-like)"/>
    <property type="match status" value="1"/>
</dbReference>
<keyword evidence="7" id="KW-0227">DNA damage</keyword>
<dbReference type="Gene3D" id="3.30.200.20">
    <property type="entry name" value="Phosphorylase Kinase, domain 1"/>
    <property type="match status" value="1"/>
</dbReference>
<dbReference type="PROSITE" id="PS50011">
    <property type="entry name" value="PROTEIN_KINASE_DOM"/>
    <property type="match status" value="1"/>
</dbReference>
<protein>
    <recommendedName>
        <fullName evidence="3">non-specific serine/threonine protein kinase</fullName>
        <ecNumber evidence="3">2.7.11.1</ecNumber>
    </recommendedName>
</protein>
<dbReference type="PANTHER" id="PTHR24346">
    <property type="entry name" value="MAP/MICROTUBULE AFFINITY-REGULATING KINASE"/>
    <property type="match status" value="1"/>
</dbReference>
<keyword evidence="6 14" id="KW-0547">Nucleotide-binding</keyword>
<dbReference type="Gene3D" id="1.10.510.10">
    <property type="entry name" value="Transferase(Phosphotransferase) domain 1"/>
    <property type="match status" value="1"/>
</dbReference>
<evidence type="ECO:0000256" key="15">
    <source>
        <dbReference type="RuleBase" id="RU000304"/>
    </source>
</evidence>
<sequence length="470" mass="53574">MDFTADWMIMQTLGEGAYGEVKLVINKNDGMAVAMKVINLQEHPEASVNVQKEIAIHRMLSDPHIIKYFGQRTEGSVGYIFLEYAPGGELFDKIEPDVGMESWEAQRYMKQLLSGVEYLHSKGIVHRDLKPENLLLDEHDKLKITDFGMATVFRSRGKERLLDKKCGTSPYMAPEIFLRPYRAEPVDIWSCGIVLVAMLSGEVPWERPVTTCVDYIKWKSSDYMSVSPWKKMDNLAISLLRRILNPMPSARLSIAKIKQHRWCIKRHMQTKGPEILDRSISPAYKRLKSNDFSPPSRDDPRQCHSQPELLLSGPHIISPTGAKEPAHVSFSQPAQIDDMLVSTQYLATQSNTSQDTMQKLVRRMTRFFVSLDPDKALDRLVQALDNMALSWRSYTPGIVTITTIDKHKNQLTFKASVLDMDKQTLLDFRLSKGCGLEFKRQFMMLRKHLSDIVMKGPVSWSIAIATNNVP</sequence>
<gene>
    <name evidence="17" type="ORF">g.38291</name>
</gene>
<reference evidence="17" key="1">
    <citation type="submission" date="2015-11" db="EMBL/GenBank/DDBJ databases">
        <title>De novo transcriptome assembly of four potential Pierce s Disease insect vectors from Arizona vineyards.</title>
        <authorList>
            <person name="Tassone E.E."/>
        </authorList>
    </citation>
    <scope>NUCLEOTIDE SEQUENCE</scope>
</reference>
<dbReference type="FunFam" id="1.10.510.10:FF:000301">
    <property type="entry name" value="Serine/threonine-protein kinase Chk1"/>
    <property type="match status" value="1"/>
</dbReference>
<keyword evidence="8" id="KW-0418">Kinase</keyword>
<proteinExistence type="inferred from homology"/>
<keyword evidence="5" id="KW-0808">Transferase</keyword>
<dbReference type="InterPro" id="IPR000719">
    <property type="entry name" value="Prot_kinase_dom"/>
</dbReference>
<feature type="domain" description="Protein kinase" evidence="16">
    <location>
        <begin position="7"/>
        <end position="263"/>
    </location>
</feature>
<dbReference type="SMART" id="SM00220">
    <property type="entry name" value="S_TKc"/>
    <property type="match status" value="1"/>
</dbReference>
<evidence type="ECO:0000256" key="4">
    <source>
        <dbReference type="ARBA" id="ARBA00022527"/>
    </source>
</evidence>
<dbReference type="GO" id="GO:0005634">
    <property type="term" value="C:nucleus"/>
    <property type="evidence" value="ECO:0007669"/>
    <property type="project" value="UniProtKB-SubCell"/>
</dbReference>
<feature type="binding site" evidence="14">
    <location>
        <position position="36"/>
    </location>
    <ligand>
        <name>ATP</name>
        <dbReference type="ChEBI" id="CHEBI:30616"/>
    </ligand>
</feature>
<evidence type="ECO:0000313" key="17">
    <source>
        <dbReference type="EMBL" id="JAT17799.1"/>
    </source>
</evidence>
<evidence type="ECO:0000256" key="5">
    <source>
        <dbReference type="ARBA" id="ARBA00022679"/>
    </source>
</evidence>
<accession>A0A1B6L263</accession>
<evidence type="ECO:0000256" key="3">
    <source>
        <dbReference type="ARBA" id="ARBA00012513"/>
    </source>
</evidence>
<keyword evidence="11" id="KW-0131">Cell cycle</keyword>
<dbReference type="PROSITE" id="PS00107">
    <property type="entry name" value="PROTEIN_KINASE_ATP"/>
    <property type="match status" value="1"/>
</dbReference>
<evidence type="ECO:0000256" key="2">
    <source>
        <dbReference type="ARBA" id="ARBA00010791"/>
    </source>
</evidence>
<comment type="similarity">
    <text evidence="2">Belongs to the protein kinase superfamily. CAMK Ser/Thr protein kinase family. NIM1 subfamily.</text>
</comment>
<organism evidence="17">
    <name type="scientific">Graphocephala atropunctata</name>
    <dbReference type="NCBI Taxonomy" id="36148"/>
    <lineage>
        <taxon>Eukaryota</taxon>
        <taxon>Metazoa</taxon>
        <taxon>Ecdysozoa</taxon>
        <taxon>Arthropoda</taxon>
        <taxon>Hexapoda</taxon>
        <taxon>Insecta</taxon>
        <taxon>Pterygota</taxon>
        <taxon>Neoptera</taxon>
        <taxon>Paraneoptera</taxon>
        <taxon>Hemiptera</taxon>
        <taxon>Auchenorrhyncha</taxon>
        <taxon>Membracoidea</taxon>
        <taxon>Cicadellidae</taxon>
        <taxon>Cicadellinae</taxon>
        <taxon>Cicadellini</taxon>
        <taxon>Graphocephala</taxon>
    </lineage>
</organism>
<keyword evidence="9 14" id="KW-0067">ATP-binding</keyword>
<dbReference type="PROSITE" id="PS00108">
    <property type="entry name" value="PROTEIN_KINASE_ST"/>
    <property type="match status" value="1"/>
</dbReference>
<dbReference type="Pfam" id="PF00069">
    <property type="entry name" value="Pkinase"/>
    <property type="match status" value="1"/>
</dbReference>
<evidence type="ECO:0000256" key="10">
    <source>
        <dbReference type="ARBA" id="ARBA00023242"/>
    </source>
</evidence>
<dbReference type="EC" id="2.7.11.1" evidence="3"/>
<comment type="catalytic activity">
    <reaction evidence="13">
        <text>L-seryl-[protein] + ATP = O-phospho-L-seryl-[protein] + ADP + H(+)</text>
        <dbReference type="Rhea" id="RHEA:17989"/>
        <dbReference type="Rhea" id="RHEA-COMP:9863"/>
        <dbReference type="Rhea" id="RHEA-COMP:11604"/>
        <dbReference type="ChEBI" id="CHEBI:15378"/>
        <dbReference type="ChEBI" id="CHEBI:29999"/>
        <dbReference type="ChEBI" id="CHEBI:30616"/>
        <dbReference type="ChEBI" id="CHEBI:83421"/>
        <dbReference type="ChEBI" id="CHEBI:456216"/>
        <dbReference type="EC" id="2.7.11.1"/>
    </reaction>
</comment>
<keyword evidence="4 15" id="KW-0723">Serine/threonine-protein kinase</keyword>
<evidence type="ECO:0000256" key="8">
    <source>
        <dbReference type="ARBA" id="ARBA00022777"/>
    </source>
</evidence>
<evidence type="ECO:0000256" key="7">
    <source>
        <dbReference type="ARBA" id="ARBA00022763"/>
    </source>
</evidence>
<dbReference type="InterPro" id="IPR008271">
    <property type="entry name" value="Ser/Thr_kinase_AS"/>
</dbReference>
<dbReference type="InterPro" id="IPR011009">
    <property type="entry name" value="Kinase-like_dom_sf"/>
</dbReference>
<name>A0A1B6L263_9HEMI</name>
<evidence type="ECO:0000256" key="1">
    <source>
        <dbReference type="ARBA" id="ARBA00004123"/>
    </source>
</evidence>
<evidence type="ECO:0000256" key="12">
    <source>
        <dbReference type="ARBA" id="ARBA00047899"/>
    </source>
</evidence>
<dbReference type="GO" id="GO:0006974">
    <property type="term" value="P:DNA damage response"/>
    <property type="evidence" value="ECO:0007669"/>
    <property type="project" value="UniProtKB-KW"/>
</dbReference>
<dbReference type="GO" id="GO:0004674">
    <property type="term" value="F:protein serine/threonine kinase activity"/>
    <property type="evidence" value="ECO:0007669"/>
    <property type="project" value="UniProtKB-KW"/>
</dbReference>
<evidence type="ECO:0000259" key="16">
    <source>
        <dbReference type="PROSITE" id="PS50011"/>
    </source>
</evidence>
<dbReference type="GO" id="GO:0005524">
    <property type="term" value="F:ATP binding"/>
    <property type="evidence" value="ECO:0007669"/>
    <property type="project" value="UniProtKB-UniRule"/>
</dbReference>
<comment type="subcellular location">
    <subcellularLocation>
        <location evidence="1">Nucleus</location>
    </subcellularLocation>
</comment>
<evidence type="ECO:0000256" key="9">
    <source>
        <dbReference type="ARBA" id="ARBA00022840"/>
    </source>
</evidence>
<dbReference type="GO" id="GO:0005737">
    <property type="term" value="C:cytoplasm"/>
    <property type="evidence" value="ECO:0007669"/>
    <property type="project" value="TreeGrafter"/>
</dbReference>
<dbReference type="InterPro" id="IPR017441">
    <property type="entry name" value="Protein_kinase_ATP_BS"/>
</dbReference>
<evidence type="ECO:0000256" key="11">
    <source>
        <dbReference type="ARBA" id="ARBA00023306"/>
    </source>
</evidence>
<dbReference type="EMBL" id="GEBQ01022178">
    <property type="protein sequence ID" value="JAT17799.1"/>
    <property type="molecule type" value="Transcribed_RNA"/>
</dbReference>
<dbReference type="AlphaFoldDB" id="A0A1B6L263"/>
<dbReference type="Gene3D" id="3.30.310.80">
    <property type="entry name" value="Kinase associated domain 1, KA1"/>
    <property type="match status" value="1"/>
</dbReference>
<evidence type="ECO:0000256" key="6">
    <source>
        <dbReference type="ARBA" id="ARBA00022741"/>
    </source>
</evidence>
<dbReference type="GO" id="GO:0033314">
    <property type="term" value="P:mitotic DNA replication checkpoint signaling"/>
    <property type="evidence" value="ECO:0007669"/>
    <property type="project" value="UniProtKB-ARBA"/>
</dbReference>